<proteinExistence type="predicted"/>
<evidence type="ECO:0000313" key="2">
    <source>
        <dbReference type="EMBL" id="MDJ1478973.1"/>
    </source>
</evidence>
<keyword evidence="1" id="KW-0732">Signal</keyword>
<dbReference type="SUPFAM" id="SSF160574">
    <property type="entry name" value="BT0923-like"/>
    <property type="match status" value="1"/>
</dbReference>
<comment type="caution">
    <text evidence="2">The sequence shown here is derived from an EMBL/GenBank/DDBJ whole genome shotgun (WGS) entry which is preliminary data.</text>
</comment>
<gene>
    <name evidence="2" type="ORF">QNI16_00670</name>
</gene>
<evidence type="ECO:0000313" key="3">
    <source>
        <dbReference type="Proteomes" id="UP001241110"/>
    </source>
</evidence>
<feature type="signal peptide" evidence="1">
    <location>
        <begin position="1"/>
        <end position="22"/>
    </location>
</feature>
<sequence>MKTIVFASILLAISWVSLQAQVSLTTETITIKKVPSGETPTDEINAFLKDFPNEVITKNTLQPLDTYTKNWKVVDTRSSDYRAGQSADYYQVDTRSNHTVTHSIYSKDGRLLYFSEKTKNGELPAVITNTLEKDYKGWKIVSEKEMIHSSKKPDYYKVVIENGKYKRTLFFDMEGKFLKEHA</sequence>
<dbReference type="RefSeq" id="WP_313974785.1">
    <property type="nucleotide sequence ID" value="NZ_JASJOS010000001.1"/>
</dbReference>
<dbReference type="Gene3D" id="3.10.450.360">
    <property type="match status" value="1"/>
</dbReference>
<evidence type="ECO:0000256" key="1">
    <source>
        <dbReference type="SAM" id="SignalP"/>
    </source>
</evidence>
<organism evidence="2 3">
    <name type="scientific">Xanthocytophaga flava</name>
    <dbReference type="NCBI Taxonomy" id="3048013"/>
    <lineage>
        <taxon>Bacteria</taxon>
        <taxon>Pseudomonadati</taxon>
        <taxon>Bacteroidota</taxon>
        <taxon>Cytophagia</taxon>
        <taxon>Cytophagales</taxon>
        <taxon>Rhodocytophagaceae</taxon>
        <taxon>Xanthocytophaga</taxon>
    </lineage>
</organism>
<accession>A0AAE3QLT2</accession>
<name>A0AAE3QLT2_9BACT</name>
<dbReference type="Proteomes" id="UP001241110">
    <property type="component" value="Unassembled WGS sequence"/>
</dbReference>
<feature type="chain" id="PRO_5041969582" description="Beta-lactamase-inhibitor-like PepSY-like domain-containing protein" evidence="1">
    <location>
        <begin position="23"/>
        <end position="182"/>
    </location>
</feature>
<evidence type="ECO:0008006" key="4">
    <source>
        <dbReference type="Google" id="ProtNLM"/>
    </source>
</evidence>
<reference evidence="2" key="1">
    <citation type="submission" date="2023-05" db="EMBL/GenBank/DDBJ databases">
        <authorList>
            <person name="Zhang X."/>
        </authorList>
    </citation>
    <scope>NUCLEOTIDE SEQUENCE</scope>
    <source>
        <strain evidence="2">YF14B1</strain>
    </source>
</reference>
<protein>
    <recommendedName>
        <fullName evidence="4">Beta-lactamase-inhibitor-like PepSY-like domain-containing protein</fullName>
    </recommendedName>
</protein>
<dbReference type="AlphaFoldDB" id="A0AAE3QLT2"/>
<dbReference type="EMBL" id="JASJOS010000001">
    <property type="protein sequence ID" value="MDJ1478973.1"/>
    <property type="molecule type" value="Genomic_DNA"/>
</dbReference>